<dbReference type="Proteomes" id="UP001066276">
    <property type="component" value="Chromosome 2_2"/>
</dbReference>
<organism evidence="1 2">
    <name type="scientific">Pleurodeles waltl</name>
    <name type="common">Iberian ribbed newt</name>
    <dbReference type="NCBI Taxonomy" id="8319"/>
    <lineage>
        <taxon>Eukaryota</taxon>
        <taxon>Metazoa</taxon>
        <taxon>Chordata</taxon>
        <taxon>Craniata</taxon>
        <taxon>Vertebrata</taxon>
        <taxon>Euteleostomi</taxon>
        <taxon>Amphibia</taxon>
        <taxon>Batrachia</taxon>
        <taxon>Caudata</taxon>
        <taxon>Salamandroidea</taxon>
        <taxon>Salamandridae</taxon>
        <taxon>Pleurodelinae</taxon>
        <taxon>Pleurodeles</taxon>
    </lineage>
</organism>
<proteinExistence type="predicted"/>
<reference evidence="1" key="1">
    <citation type="journal article" date="2022" name="bioRxiv">
        <title>Sequencing and chromosome-scale assembly of the giantPleurodeles waltlgenome.</title>
        <authorList>
            <person name="Brown T."/>
            <person name="Elewa A."/>
            <person name="Iarovenko S."/>
            <person name="Subramanian E."/>
            <person name="Araus A.J."/>
            <person name="Petzold A."/>
            <person name="Susuki M."/>
            <person name="Suzuki K.-i.T."/>
            <person name="Hayashi T."/>
            <person name="Toyoda A."/>
            <person name="Oliveira C."/>
            <person name="Osipova E."/>
            <person name="Leigh N.D."/>
            <person name="Simon A."/>
            <person name="Yun M.H."/>
        </authorList>
    </citation>
    <scope>NUCLEOTIDE SEQUENCE</scope>
    <source>
        <strain evidence="1">20211129_DDA</strain>
        <tissue evidence="1">Liver</tissue>
    </source>
</reference>
<sequence>MHQRDGLLFVEMAPRFCLRVARDTRSIQLYLHIRLPAGPRARIMHQDPETSAACAPTTPELAHAAQGHGCEPDVELFTLWEHVLGEHEGGTKPSMLSKAW</sequence>
<evidence type="ECO:0000313" key="1">
    <source>
        <dbReference type="EMBL" id="KAJ1194967.1"/>
    </source>
</evidence>
<evidence type="ECO:0000313" key="2">
    <source>
        <dbReference type="Proteomes" id="UP001066276"/>
    </source>
</evidence>
<dbReference type="AlphaFoldDB" id="A0AAV7V2I5"/>
<name>A0AAV7V2I5_PLEWA</name>
<protein>
    <submittedName>
        <fullName evidence="1">Uncharacterized protein</fullName>
    </submittedName>
</protein>
<gene>
    <name evidence="1" type="ORF">NDU88_004251</name>
</gene>
<comment type="caution">
    <text evidence="1">The sequence shown here is derived from an EMBL/GenBank/DDBJ whole genome shotgun (WGS) entry which is preliminary data.</text>
</comment>
<accession>A0AAV7V2I5</accession>
<dbReference type="EMBL" id="JANPWB010000004">
    <property type="protein sequence ID" value="KAJ1194967.1"/>
    <property type="molecule type" value="Genomic_DNA"/>
</dbReference>
<keyword evidence="2" id="KW-1185">Reference proteome</keyword>